<dbReference type="InterPro" id="IPR015421">
    <property type="entry name" value="PyrdxlP-dep_Trfase_major"/>
</dbReference>
<dbReference type="PANTHER" id="PTHR43586:SF8">
    <property type="entry name" value="CYSTEINE DESULFURASE 1, CHLOROPLASTIC"/>
    <property type="match status" value="1"/>
</dbReference>
<keyword evidence="9" id="KW-1185">Reference proteome</keyword>
<evidence type="ECO:0000256" key="1">
    <source>
        <dbReference type="ARBA" id="ARBA00001933"/>
    </source>
</evidence>
<evidence type="ECO:0000256" key="3">
    <source>
        <dbReference type="ARBA" id="ARBA00012239"/>
    </source>
</evidence>
<dbReference type="EMBL" id="BAABLV010000036">
    <property type="protein sequence ID" value="GAA4903290.1"/>
    <property type="molecule type" value="Genomic_DNA"/>
</dbReference>
<dbReference type="InterPro" id="IPR000192">
    <property type="entry name" value="Aminotrans_V_dom"/>
</dbReference>
<name>A0ABP9FHC0_9ACTN</name>
<evidence type="ECO:0000313" key="8">
    <source>
        <dbReference type="EMBL" id="GAA4903290.1"/>
    </source>
</evidence>
<dbReference type="Gene3D" id="3.90.1150.10">
    <property type="entry name" value="Aspartate Aminotransferase, domain 1"/>
    <property type="match status" value="1"/>
</dbReference>
<dbReference type="Pfam" id="PF00266">
    <property type="entry name" value="Aminotran_5"/>
    <property type="match status" value="1"/>
</dbReference>
<feature type="domain" description="Aminotransferase class V" evidence="7">
    <location>
        <begin position="25"/>
        <end position="396"/>
    </location>
</feature>
<keyword evidence="5" id="KW-0663">Pyridoxal phosphate</keyword>
<evidence type="ECO:0000256" key="6">
    <source>
        <dbReference type="ARBA" id="ARBA00050776"/>
    </source>
</evidence>
<dbReference type="Proteomes" id="UP001501521">
    <property type="component" value="Unassembled WGS sequence"/>
</dbReference>
<organism evidence="8 9">
    <name type="scientific">Tessaracoccus lubricantis</name>
    <dbReference type="NCBI Taxonomy" id="545543"/>
    <lineage>
        <taxon>Bacteria</taxon>
        <taxon>Bacillati</taxon>
        <taxon>Actinomycetota</taxon>
        <taxon>Actinomycetes</taxon>
        <taxon>Propionibacteriales</taxon>
        <taxon>Propionibacteriaceae</taxon>
        <taxon>Tessaracoccus</taxon>
    </lineage>
</organism>
<protein>
    <recommendedName>
        <fullName evidence="3">cysteine desulfurase</fullName>
        <ecNumber evidence="3">2.8.1.7</ecNumber>
    </recommendedName>
</protein>
<evidence type="ECO:0000256" key="2">
    <source>
        <dbReference type="ARBA" id="ARBA00010447"/>
    </source>
</evidence>
<dbReference type="InterPro" id="IPR015422">
    <property type="entry name" value="PyrdxlP-dep_Trfase_small"/>
</dbReference>
<evidence type="ECO:0000256" key="4">
    <source>
        <dbReference type="ARBA" id="ARBA00022679"/>
    </source>
</evidence>
<evidence type="ECO:0000259" key="7">
    <source>
        <dbReference type="Pfam" id="PF00266"/>
    </source>
</evidence>
<accession>A0ABP9FHC0</accession>
<evidence type="ECO:0000313" key="9">
    <source>
        <dbReference type="Proteomes" id="UP001501521"/>
    </source>
</evidence>
<keyword evidence="4" id="KW-0808">Transferase</keyword>
<dbReference type="NCBIfam" id="TIGR01979">
    <property type="entry name" value="sufS"/>
    <property type="match status" value="1"/>
</dbReference>
<evidence type="ECO:0000256" key="5">
    <source>
        <dbReference type="ARBA" id="ARBA00022898"/>
    </source>
</evidence>
<dbReference type="Gene3D" id="3.40.640.10">
    <property type="entry name" value="Type I PLP-dependent aspartate aminotransferase-like (Major domain)"/>
    <property type="match status" value="1"/>
</dbReference>
<comment type="caution">
    <text evidence="8">The sequence shown here is derived from an EMBL/GenBank/DDBJ whole genome shotgun (WGS) entry which is preliminary data.</text>
</comment>
<dbReference type="InterPro" id="IPR010970">
    <property type="entry name" value="Cys_dSase_SufS"/>
</dbReference>
<reference evidence="9" key="1">
    <citation type="journal article" date="2019" name="Int. J. Syst. Evol. Microbiol.">
        <title>The Global Catalogue of Microorganisms (GCM) 10K type strain sequencing project: providing services to taxonomists for standard genome sequencing and annotation.</title>
        <authorList>
            <consortium name="The Broad Institute Genomics Platform"/>
            <consortium name="The Broad Institute Genome Sequencing Center for Infectious Disease"/>
            <person name="Wu L."/>
            <person name="Ma J."/>
        </authorList>
    </citation>
    <scope>NUCLEOTIDE SEQUENCE [LARGE SCALE GENOMIC DNA]</scope>
    <source>
        <strain evidence="9">JCM 19125</strain>
    </source>
</reference>
<dbReference type="InterPro" id="IPR015424">
    <property type="entry name" value="PyrdxlP-dep_Trfase"/>
</dbReference>
<dbReference type="SUPFAM" id="SSF53383">
    <property type="entry name" value="PLP-dependent transferases"/>
    <property type="match status" value="1"/>
</dbReference>
<dbReference type="PANTHER" id="PTHR43586">
    <property type="entry name" value="CYSTEINE DESULFURASE"/>
    <property type="match status" value="1"/>
</dbReference>
<comment type="cofactor">
    <cofactor evidence="1">
        <name>pyridoxal 5'-phosphate</name>
        <dbReference type="ChEBI" id="CHEBI:597326"/>
    </cofactor>
</comment>
<dbReference type="EC" id="2.8.1.7" evidence="3"/>
<sequence>MLDTNLIRADFPILRRRVGESPLAYLDSANTSQKPRQVVDAVAEHYLQHNANVARAMHLLGAEATHAFEDARGKVARFIGAPRPEEVVFTKNASEALNLVANSLGAGLKPGDEVVISVMEHHSNIVPWQLVCQRTGATLRWFDITDEGRLDLEAAERDNLINERTKIVSITAVSNVLGTHNPVALLAEKAHAVGALMVVDGSQSVPHEATDVSTMGADFLAFTSHKMLGPTGLGVLWGRYELLANMPPFLGGGEMIEVVEMERSTYAAPPHRFEAGTPPIAQAVGLGVAVDYLSRIGMDAIAEHEHELTKYALGKLTSIDGLTILGPTVAVDRGSAISFNLEGVHPHDVMQVLDSRGVAIRGGHHCARPLHKRLGHQSSTRASSYLYTTPAEIDALADALVFTRDYFAPKLKG</sequence>
<dbReference type="CDD" id="cd06453">
    <property type="entry name" value="SufS_like"/>
    <property type="match status" value="1"/>
</dbReference>
<comment type="similarity">
    <text evidence="2">Belongs to the class-V pyridoxal-phosphate-dependent aminotransferase family. Csd subfamily.</text>
</comment>
<comment type="catalytic activity">
    <reaction evidence="6">
        <text>(sulfur carrier)-H + L-cysteine = (sulfur carrier)-SH + L-alanine</text>
        <dbReference type="Rhea" id="RHEA:43892"/>
        <dbReference type="Rhea" id="RHEA-COMP:14737"/>
        <dbReference type="Rhea" id="RHEA-COMP:14739"/>
        <dbReference type="ChEBI" id="CHEBI:29917"/>
        <dbReference type="ChEBI" id="CHEBI:35235"/>
        <dbReference type="ChEBI" id="CHEBI:57972"/>
        <dbReference type="ChEBI" id="CHEBI:64428"/>
        <dbReference type="EC" id="2.8.1.7"/>
    </reaction>
</comment>
<gene>
    <name evidence="8" type="ORF">GCM10025789_22700</name>
</gene>
<proteinExistence type="inferred from homology"/>